<organism evidence="3 4">
    <name type="scientific">Euplotes crassus</name>
    <dbReference type="NCBI Taxonomy" id="5936"/>
    <lineage>
        <taxon>Eukaryota</taxon>
        <taxon>Sar</taxon>
        <taxon>Alveolata</taxon>
        <taxon>Ciliophora</taxon>
        <taxon>Intramacronucleata</taxon>
        <taxon>Spirotrichea</taxon>
        <taxon>Hypotrichia</taxon>
        <taxon>Euplotida</taxon>
        <taxon>Euplotidae</taxon>
        <taxon>Moneuplotes</taxon>
    </lineage>
</organism>
<dbReference type="Proteomes" id="UP001295684">
    <property type="component" value="Unassembled WGS sequence"/>
</dbReference>
<feature type="compositionally biased region" description="Polar residues" evidence="1">
    <location>
        <begin position="632"/>
        <end position="642"/>
    </location>
</feature>
<reference evidence="3" key="1">
    <citation type="submission" date="2023-07" db="EMBL/GenBank/DDBJ databases">
        <authorList>
            <consortium name="AG Swart"/>
            <person name="Singh M."/>
            <person name="Singh A."/>
            <person name="Seah K."/>
            <person name="Emmerich C."/>
        </authorList>
    </citation>
    <scope>NUCLEOTIDE SEQUENCE</scope>
    <source>
        <strain evidence="3">DP1</strain>
    </source>
</reference>
<protein>
    <recommendedName>
        <fullName evidence="2">BACK domain-containing protein</fullName>
    </recommendedName>
</protein>
<proteinExistence type="predicted"/>
<gene>
    <name evidence="3" type="ORF">ECRASSUSDP1_LOCUS388</name>
</gene>
<feature type="domain" description="BACK" evidence="2">
    <location>
        <begin position="343"/>
        <end position="430"/>
    </location>
</feature>
<accession>A0AAD1TZR2</accession>
<feature type="region of interest" description="Disordered" evidence="1">
    <location>
        <begin position="532"/>
        <end position="652"/>
    </location>
</feature>
<dbReference type="EMBL" id="CAMPGE010000357">
    <property type="protein sequence ID" value="CAI2359103.1"/>
    <property type="molecule type" value="Genomic_DNA"/>
</dbReference>
<dbReference type="InterPro" id="IPR011333">
    <property type="entry name" value="SKP1/BTB/POZ_sf"/>
</dbReference>
<comment type="caution">
    <text evidence="3">The sequence shown here is derived from an EMBL/GenBank/DDBJ whole genome shotgun (WGS) entry which is preliminary data.</text>
</comment>
<feature type="compositionally biased region" description="Basic and acidic residues" evidence="1">
    <location>
        <begin position="559"/>
        <end position="579"/>
    </location>
</feature>
<dbReference type="InterPro" id="IPR011705">
    <property type="entry name" value="BACK"/>
</dbReference>
<name>A0AAD1TZR2_EUPCR</name>
<sequence length="675" mass="78932">MIRLLHSNWIMMIMCAMERKSRFFSNTDKLKKYSSYFKEALKRIPDSSVTIILPGWVSLSSLNIFLKFINEDLLPKTMKPEDALKVLWISDYFKVNELTEICINAFIIPQLKKTNIIKFSKEAYNKLKAKDSDDEVPPVWYEMLDKCINFLVYHCPSEILYKKDARSLPISLIEEVIERKCKNIFQLLKSEEKKVITKDAELQFQDGPSLTWELTNFTDSYHKDSEPFVIDGHAFKLTIQYMGDSLQLKVSSVEPSQLKKLRNSSDLPIDFFQSYDPQPDNILSAMYKIEIGSFVMEEAGIASIFEDGTFKVELANIPDFEYEQHLEPNNTLRVQLYFKIKYTHSAILSQIAKNFNYYHTDESIKLLSADHLIFLFKFDFLEVMSEDQVLLSYVLWLQANNSEVDNSALSHILDNIRWNHVTMKTLHKVMICHKVAKDNADMRRIFKGELERRMRELLQDRDSSEMYAVYLHKNEPRKSYMDFLRPESSTFIFDYLFTQLLEVRPQQEVVRTPQNIDNSVEMVSKSSSVVQDFESRQDNASVARPEAQRTRIRGNRQINKVEDYITPMKDEDQESRKSSTDNNPIRNIPSETDKRTRINRLFDSRNSQEDEKYSDQDKHAYKGPPNMASFDIPNSMNDTANNHDCIGDPESAYNQDTFGGENSINMNNLFERKQF</sequence>
<dbReference type="Gene3D" id="3.30.710.10">
    <property type="entry name" value="Potassium Channel Kv1.1, Chain A"/>
    <property type="match status" value="1"/>
</dbReference>
<evidence type="ECO:0000313" key="3">
    <source>
        <dbReference type="EMBL" id="CAI2359103.1"/>
    </source>
</evidence>
<evidence type="ECO:0000256" key="1">
    <source>
        <dbReference type="SAM" id="MobiDB-lite"/>
    </source>
</evidence>
<evidence type="ECO:0000313" key="4">
    <source>
        <dbReference type="Proteomes" id="UP001295684"/>
    </source>
</evidence>
<feature type="compositionally biased region" description="Basic and acidic residues" evidence="1">
    <location>
        <begin position="591"/>
        <end position="620"/>
    </location>
</feature>
<dbReference type="AlphaFoldDB" id="A0AAD1TZR2"/>
<dbReference type="Gene3D" id="1.25.40.420">
    <property type="match status" value="1"/>
</dbReference>
<keyword evidence="4" id="KW-1185">Reference proteome</keyword>
<evidence type="ECO:0000259" key="2">
    <source>
        <dbReference type="Pfam" id="PF07707"/>
    </source>
</evidence>
<dbReference type="Pfam" id="PF07707">
    <property type="entry name" value="BACK"/>
    <property type="match status" value="1"/>
</dbReference>